<dbReference type="InterPro" id="IPR035093">
    <property type="entry name" value="RelE/ParE_toxin_dom_sf"/>
</dbReference>
<comment type="caution">
    <text evidence="2">The sequence shown here is derived from an EMBL/GenBank/DDBJ whole genome shotgun (WGS) entry which is preliminary data.</text>
</comment>
<dbReference type="Pfam" id="PF05016">
    <property type="entry name" value="ParE_toxin"/>
    <property type="match status" value="1"/>
</dbReference>
<organism evidence="2 3">
    <name type="scientific">Methylobacterium aerolatum</name>
    <dbReference type="NCBI Taxonomy" id="418708"/>
    <lineage>
        <taxon>Bacteria</taxon>
        <taxon>Pseudomonadati</taxon>
        <taxon>Pseudomonadota</taxon>
        <taxon>Alphaproteobacteria</taxon>
        <taxon>Hyphomicrobiales</taxon>
        <taxon>Methylobacteriaceae</taxon>
        <taxon>Methylobacterium</taxon>
    </lineage>
</organism>
<reference evidence="2 3" key="1">
    <citation type="submission" date="2023-07" db="EMBL/GenBank/DDBJ databases">
        <title>Genomic Encyclopedia of Type Strains, Phase IV (KMG-IV): sequencing the most valuable type-strain genomes for metagenomic binning, comparative biology and taxonomic classification.</title>
        <authorList>
            <person name="Goeker M."/>
        </authorList>
    </citation>
    <scope>NUCLEOTIDE SEQUENCE [LARGE SCALE GENOMIC DNA]</scope>
    <source>
        <strain evidence="2 3">DSM 19013</strain>
    </source>
</reference>
<dbReference type="Proteomes" id="UP001231124">
    <property type="component" value="Unassembled WGS sequence"/>
</dbReference>
<name>A0ABU0I474_9HYPH</name>
<sequence length="100" mass="11028">MKRRRVVYTPDAANDLDSLYDYIADTAGPAVAADYEERILRFCAGLGLGAERGSLRDDIRPGLQVIGFERRVAVAFAVEDDRIVILRISSGGRDWSGALR</sequence>
<gene>
    <name evidence="2" type="ORF">QO012_003917</name>
</gene>
<dbReference type="RefSeq" id="WP_238206439.1">
    <property type="nucleotide sequence ID" value="NZ_BPQE01000027.1"/>
</dbReference>
<protein>
    <submittedName>
        <fullName evidence="2">Toxin ParE1/3/4</fullName>
    </submittedName>
</protein>
<dbReference type="EMBL" id="JAUSVP010000014">
    <property type="protein sequence ID" value="MDQ0449400.1"/>
    <property type="molecule type" value="Genomic_DNA"/>
</dbReference>
<keyword evidence="3" id="KW-1185">Reference proteome</keyword>
<keyword evidence="1" id="KW-1277">Toxin-antitoxin system</keyword>
<evidence type="ECO:0000256" key="1">
    <source>
        <dbReference type="ARBA" id="ARBA00022649"/>
    </source>
</evidence>
<proteinExistence type="predicted"/>
<evidence type="ECO:0000313" key="2">
    <source>
        <dbReference type="EMBL" id="MDQ0449400.1"/>
    </source>
</evidence>
<dbReference type="Gene3D" id="3.30.2310.20">
    <property type="entry name" value="RelE-like"/>
    <property type="match status" value="1"/>
</dbReference>
<accession>A0ABU0I474</accession>
<evidence type="ECO:0000313" key="3">
    <source>
        <dbReference type="Proteomes" id="UP001231124"/>
    </source>
</evidence>
<dbReference type="InterPro" id="IPR007712">
    <property type="entry name" value="RelE/ParE_toxin"/>
</dbReference>